<evidence type="ECO:0000313" key="2">
    <source>
        <dbReference type="Proteomes" id="UP000030745"/>
    </source>
</evidence>
<dbReference type="GeneID" id="24141734"/>
<dbReference type="Proteomes" id="UP000030745">
    <property type="component" value="Unassembled WGS sequence"/>
</dbReference>
<accession>A0A067CFD9</accession>
<name>A0A067CFD9_SAPPC</name>
<dbReference type="AlphaFoldDB" id="A0A067CFD9"/>
<sequence>KKRIVFKCICTLLGRGARDNLGRRDSAAVLGLVHDPVHGRRERKGREDVVARVVGRAEARAAVVPDNGLAHLFDVGGHDKPVVGVGLQRLGRRRHPLKLDALGDCFDLEFVGLGVRIARGQSVDCRANVERDPRRLGVNVFGRHRHVGIVDELVDAARARRPELHCDRLVFRDGRAHGRLSSGRPLSRSNCAEALAATARREARVHCIARV</sequence>
<feature type="non-terminal residue" evidence="1">
    <location>
        <position position="1"/>
    </location>
</feature>
<evidence type="ECO:0000313" key="1">
    <source>
        <dbReference type="EMBL" id="KDO25537.1"/>
    </source>
</evidence>
<gene>
    <name evidence="1" type="ORF">SPRG_20659</name>
</gene>
<dbReference type="KEGG" id="spar:SPRG_20659"/>
<proteinExistence type="predicted"/>
<dbReference type="EMBL" id="KK583231">
    <property type="protein sequence ID" value="KDO25537.1"/>
    <property type="molecule type" value="Genomic_DNA"/>
</dbReference>
<organism evidence="1 2">
    <name type="scientific">Saprolegnia parasitica (strain CBS 223.65)</name>
    <dbReference type="NCBI Taxonomy" id="695850"/>
    <lineage>
        <taxon>Eukaryota</taxon>
        <taxon>Sar</taxon>
        <taxon>Stramenopiles</taxon>
        <taxon>Oomycota</taxon>
        <taxon>Saprolegniomycetes</taxon>
        <taxon>Saprolegniales</taxon>
        <taxon>Saprolegniaceae</taxon>
        <taxon>Saprolegnia</taxon>
    </lineage>
</organism>
<dbReference type="RefSeq" id="XP_012203766.1">
    <property type="nucleotide sequence ID" value="XM_012348376.1"/>
</dbReference>
<protein>
    <submittedName>
        <fullName evidence="1">Uncharacterized protein</fullName>
    </submittedName>
</protein>
<dbReference type="VEuPathDB" id="FungiDB:SPRG_20659"/>
<reference evidence="1 2" key="1">
    <citation type="journal article" date="2013" name="PLoS Genet.">
        <title>Distinctive expansion of potential virulence genes in the genome of the oomycete fish pathogen Saprolegnia parasitica.</title>
        <authorList>
            <person name="Jiang R.H."/>
            <person name="de Bruijn I."/>
            <person name="Haas B.J."/>
            <person name="Belmonte R."/>
            <person name="Lobach L."/>
            <person name="Christie J."/>
            <person name="van den Ackerveken G."/>
            <person name="Bottin A."/>
            <person name="Bulone V."/>
            <person name="Diaz-Moreno S.M."/>
            <person name="Dumas B."/>
            <person name="Fan L."/>
            <person name="Gaulin E."/>
            <person name="Govers F."/>
            <person name="Grenville-Briggs L.J."/>
            <person name="Horner N.R."/>
            <person name="Levin J.Z."/>
            <person name="Mammella M."/>
            <person name="Meijer H.J."/>
            <person name="Morris P."/>
            <person name="Nusbaum C."/>
            <person name="Oome S."/>
            <person name="Phillips A.J."/>
            <person name="van Rooyen D."/>
            <person name="Rzeszutek E."/>
            <person name="Saraiva M."/>
            <person name="Secombes C.J."/>
            <person name="Seidl M.F."/>
            <person name="Snel B."/>
            <person name="Stassen J.H."/>
            <person name="Sykes S."/>
            <person name="Tripathy S."/>
            <person name="van den Berg H."/>
            <person name="Vega-Arreguin J.C."/>
            <person name="Wawra S."/>
            <person name="Young S.K."/>
            <person name="Zeng Q."/>
            <person name="Dieguez-Uribeondo J."/>
            <person name="Russ C."/>
            <person name="Tyler B.M."/>
            <person name="van West P."/>
        </authorList>
    </citation>
    <scope>NUCLEOTIDE SEQUENCE [LARGE SCALE GENOMIC DNA]</scope>
    <source>
        <strain evidence="1 2">CBS 223.65</strain>
    </source>
</reference>
<keyword evidence="2" id="KW-1185">Reference proteome</keyword>